<evidence type="ECO:0000256" key="9">
    <source>
        <dbReference type="SAM" id="MobiDB-lite"/>
    </source>
</evidence>
<organism evidence="12">
    <name type="scientific">freshwater metagenome</name>
    <dbReference type="NCBI Taxonomy" id="449393"/>
    <lineage>
        <taxon>unclassified sequences</taxon>
        <taxon>metagenomes</taxon>
        <taxon>ecological metagenomes</taxon>
    </lineage>
</organism>
<protein>
    <recommendedName>
        <fullName evidence="3">DNA topoisomerase</fullName>
        <ecNumber evidence="3">5.6.2.1</ecNumber>
    </recommendedName>
</protein>
<dbReference type="InterPro" id="IPR013497">
    <property type="entry name" value="Topo_IA_cen"/>
</dbReference>
<evidence type="ECO:0000256" key="1">
    <source>
        <dbReference type="ARBA" id="ARBA00000213"/>
    </source>
</evidence>
<dbReference type="InterPro" id="IPR028612">
    <property type="entry name" value="Topoisom_1_IA"/>
</dbReference>
<dbReference type="CDD" id="cd00186">
    <property type="entry name" value="TOP1Ac"/>
    <property type="match status" value="1"/>
</dbReference>
<dbReference type="InterPro" id="IPR003601">
    <property type="entry name" value="Topo_IA_2"/>
</dbReference>
<comment type="catalytic activity">
    <reaction evidence="1">
        <text>ATP-independent breakage of single-stranded DNA, followed by passage and rejoining.</text>
        <dbReference type="EC" id="5.6.2.1"/>
    </reaction>
</comment>
<dbReference type="InterPro" id="IPR013825">
    <property type="entry name" value="Topo_IA_cen_sub2"/>
</dbReference>
<keyword evidence="4" id="KW-0479">Metal-binding</keyword>
<dbReference type="PROSITE" id="PS00396">
    <property type="entry name" value="TOPO_IA_1"/>
    <property type="match status" value="1"/>
</dbReference>
<dbReference type="InterPro" id="IPR013824">
    <property type="entry name" value="Topo_IA_cen_sub1"/>
</dbReference>
<reference evidence="12" key="1">
    <citation type="submission" date="2020-05" db="EMBL/GenBank/DDBJ databases">
        <authorList>
            <person name="Chiriac C."/>
            <person name="Salcher M."/>
            <person name="Ghai R."/>
            <person name="Kavagutti S V."/>
        </authorList>
    </citation>
    <scope>NUCLEOTIDE SEQUENCE</scope>
</reference>
<dbReference type="PANTHER" id="PTHR42785">
    <property type="entry name" value="DNA TOPOISOMERASE, TYPE IA, CORE"/>
    <property type="match status" value="1"/>
</dbReference>
<evidence type="ECO:0000259" key="10">
    <source>
        <dbReference type="PROSITE" id="PS50880"/>
    </source>
</evidence>
<dbReference type="HAMAP" id="MF_00952">
    <property type="entry name" value="Topoisom_1_prok"/>
    <property type="match status" value="1"/>
</dbReference>
<dbReference type="CDD" id="cd03363">
    <property type="entry name" value="TOPRIM_TopoIA_TopoI"/>
    <property type="match status" value="1"/>
</dbReference>
<dbReference type="SMART" id="SM00436">
    <property type="entry name" value="TOP1Bc"/>
    <property type="match status" value="1"/>
</dbReference>
<dbReference type="Gene3D" id="1.10.290.10">
    <property type="entry name" value="Topoisomerase I, domain 4"/>
    <property type="match status" value="1"/>
</dbReference>
<comment type="similarity">
    <text evidence="2">Belongs to the type IA topoisomerase family.</text>
</comment>
<keyword evidence="5" id="KW-0460">Magnesium</keyword>
<evidence type="ECO:0000256" key="5">
    <source>
        <dbReference type="ARBA" id="ARBA00022842"/>
    </source>
</evidence>
<dbReference type="InterPro" id="IPR023406">
    <property type="entry name" value="Topo_IA_AS"/>
</dbReference>
<evidence type="ECO:0000256" key="3">
    <source>
        <dbReference type="ARBA" id="ARBA00012891"/>
    </source>
</evidence>
<feature type="region of interest" description="Disordered" evidence="9">
    <location>
        <begin position="845"/>
        <end position="903"/>
    </location>
</feature>
<dbReference type="PANTHER" id="PTHR42785:SF1">
    <property type="entry name" value="DNA TOPOISOMERASE"/>
    <property type="match status" value="1"/>
</dbReference>
<feature type="domain" description="Topo IA-type catalytic" evidence="11">
    <location>
        <begin position="128"/>
        <end position="577"/>
    </location>
</feature>
<dbReference type="PRINTS" id="PR00417">
    <property type="entry name" value="PRTPISMRASEI"/>
</dbReference>
<evidence type="ECO:0000256" key="2">
    <source>
        <dbReference type="ARBA" id="ARBA00009446"/>
    </source>
</evidence>
<keyword evidence="6" id="KW-0799">Topoisomerase</keyword>
<dbReference type="NCBIfam" id="TIGR01051">
    <property type="entry name" value="topA_bact"/>
    <property type="match status" value="1"/>
</dbReference>
<keyword evidence="8" id="KW-0413">Isomerase</keyword>
<dbReference type="Pfam" id="PF01131">
    <property type="entry name" value="Topoisom_bac"/>
    <property type="match status" value="1"/>
</dbReference>
<dbReference type="GO" id="GO:0046872">
    <property type="term" value="F:metal ion binding"/>
    <property type="evidence" value="ECO:0007669"/>
    <property type="project" value="UniProtKB-KW"/>
</dbReference>
<dbReference type="AlphaFoldDB" id="A0A6J6LMW7"/>
<dbReference type="GO" id="GO:0003677">
    <property type="term" value="F:DNA binding"/>
    <property type="evidence" value="ECO:0007669"/>
    <property type="project" value="UniProtKB-KW"/>
</dbReference>
<dbReference type="SMART" id="SM00437">
    <property type="entry name" value="TOP1Ac"/>
    <property type="match status" value="1"/>
</dbReference>
<dbReference type="Gene3D" id="2.70.20.10">
    <property type="entry name" value="Topoisomerase I, domain 3"/>
    <property type="match status" value="1"/>
</dbReference>
<name>A0A6J6LMW7_9ZZZZ</name>
<feature type="compositionally biased region" description="Basic residues" evidence="9">
    <location>
        <begin position="850"/>
        <end position="891"/>
    </location>
</feature>
<dbReference type="PROSITE" id="PS52039">
    <property type="entry name" value="TOPO_IA_2"/>
    <property type="match status" value="1"/>
</dbReference>
<dbReference type="InterPro" id="IPR000380">
    <property type="entry name" value="Topo_IA"/>
</dbReference>
<dbReference type="Gene3D" id="3.40.50.140">
    <property type="match status" value="1"/>
</dbReference>
<accession>A0A6J6LMW7</accession>
<dbReference type="Gene3D" id="1.10.460.10">
    <property type="entry name" value="Topoisomerase I, domain 2"/>
    <property type="match status" value="1"/>
</dbReference>
<evidence type="ECO:0000313" key="12">
    <source>
        <dbReference type="EMBL" id="CAB4663131.1"/>
    </source>
</evidence>
<dbReference type="GO" id="GO:0006265">
    <property type="term" value="P:DNA topological change"/>
    <property type="evidence" value="ECO:0007669"/>
    <property type="project" value="InterPro"/>
</dbReference>
<sequence length="903" mass="99389">MAKSLVIVESPAKAKTISKYLGPEFDVRASVGHVADLPSKGLAVDVENGFKPSYELTERGRTVVKELKALLKTADALYLATDEDREGEAISWHLLEHLKPKVPVYRMVFHEINEKSIKEAVENPRDLDYGLVDAAEARRILDRLYGYEVSPVLWRRVNRGLSAGRVQSPALRLVVERERERIAFRSADYFSLEALTSTSPAFTAKLISVNGTRLATGKDFSELGIASPEVLVMNGGRAAELVKGLDGKDLLVRSVDEKPYRSSPKAPFTTSTLQQEAGRKLRLSGRQVMSVAQGLYERGFITYMRTDSVTLSSEAINEIRSYVERQHGSNYLYPKGPRTFQNKVKNAQEAHEAIRPALPLRSPEQVSSELRGQELSVYRLIWQRTLASQMADTDGKTTSVRLGVTASDSERSDCEFSASGTTITFPGYRAAYEETRDEDDAESDDEKAALLPDLVKGQNVPVEKYTEISHTTTPPPRYTEASLVKMLEEKGIGRPSTWASIISQMVDRGHYLWKKGTSLVPTWTAFSVIRLLEDNFESLVDYEFTADLDNDLDSIARGELKKVDWLTEFYFGGEHELGLRNIVTANLDSIDAAVLNTFLLGVNPESGEDVIVKPGLYGPYVRCGEKNTASVPDTMTPDELTLDTAIALLKAPKGDTPIGEWEGFPVFAKSGRYGPYVQWGTMDVPPTGFEKPKMASLFKTMNIERITMKDALDLLSLPRTIGADPTDGELITAQNGKFGPYISKGKDSRSLPGEEELLTVTLEEALALLATPRVFGKGRAAAKPPLKEFGNDPMSGRPVIGKEGKFGDYITDGETNAGLTRGDRMEVMTNERAYELLQLRREYIEANGGPKKKSGSRKAAAKKAPAKKAAAKKAPAKKKAAAKKAPAKKKAAAAQPISKDEPF</sequence>
<evidence type="ECO:0000256" key="4">
    <source>
        <dbReference type="ARBA" id="ARBA00022723"/>
    </source>
</evidence>
<dbReference type="InterPro" id="IPR023405">
    <property type="entry name" value="Topo_IA_core_domain"/>
</dbReference>
<dbReference type="InterPro" id="IPR006171">
    <property type="entry name" value="TOPRIM_dom"/>
</dbReference>
<evidence type="ECO:0000259" key="11">
    <source>
        <dbReference type="PROSITE" id="PS52039"/>
    </source>
</evidence>
<dbReference type="EC" id="5.6.2.1" evidence="3"/>
<dbReference type="InterPro" id="IPR005733">
    <property type="entry name" value="TopoI_bac-type"/>
</dbReference>
<feature type="domain" description="Toprim" evidence="10">
    <location>
        <begin position="3"/>
        <end position="113"/>
    </location>
</feature>
<gene>
    <name evidence="12" type="ORF">UFOPK2295_00317</name>
</gene>
<dbReference type="InterPro" id="IPR034149">
    <property type="entry name" value="TOPRIM_TopoI"/>
</dbReference>
<proteinExistence type="inferred from homology"/>
<dbReference type="EMBL" id="CAEZWV010000004">
    <property type="protein sequence ID" value="CAB4663131.1"/>
    <property type="molecule type" value="Genomic_DNA"/>
</dbReference>
<dbReference type="InterPro" id="IPR025589">
    <property type="entry name" value="Toprim_C_rpt"/>
</dbReference>
<dbReference type="PROSITE" id="PS50880">
    <property type="entry name" value="TOPRIM"/>
    <property type="match status" value="1"/>
</dbReference>
<dbReference type="SMART" id="SM00493">
    <property type="entry name" value="TOPRIM"/>
    <property type="match status" value="1"/>
</dbReference>
<evidence type="ECO:0000256" key="6">
    <source>
        <dbReference type="ARBA" id="ARBA00023029"/>
    </source>
</evidence>
<dbReference type="InterPro" id="IPR013826">
    <property type="entry name" value="Topo_IA_cen_sub3"/>
</dbReference>
<dbReference type="InterPro" id="IPR003602">
    <property type="entry name" value="Topo_IA_DNA-bd_dom"/>
</dbReference>
<dbReference type="Pfam" id="PF13368">
    <property type="entry name" value="Toprim_C_rpt"/>
    <property type="match status" value="4"/>
</dbReference>
<dbReference type="Pfam" id="PF01751">
    <property type="entry name" value="Toprim"/>
    <property type="match status" value="1"/>
</dbReference>
<dbReference type="GO" id="GO:0003917">
    <property type="term" value="F:DNA topoisomerase type I (single strand cut, ATP-independent) activity"/>
    <property type="evidence" value="ECO:0007669"/>
    <property type="project" value="UniProtKB-EC"/>
</dbReference>
<keyword evidence="7" id="KW-0238">DNA-binding</keyword>
<evidence type="ECO:0000256" key="7">
    <source>
        <dbReference type="ARBA" id="ARBA00023125"/>
    </source>
</evidence>
<dbReference type="SUPFAM" id="SSF56712">
    <property type="entry name" value="Prokaryotic type I DNA topoisomerase"/>
    <property type="match status" value="1"/>
</dbReference>
<evidence type="ECO:0000256" key="8">
    <source>
        <dbReference type="ARBA" id="ARBA00023235"/>
    </source>
</evidence>